<dbReference type="HOGENOM" id="CLU_992702_0_0_9"/>
<evidence type="ECO:0000313" key="1">
    <source>
        <dbReference type="EMBL" id="ADC48962.1"/>
    </source>
</evidence>
<proteinExistence type="predicted"/>
<gene>
    <name evidence="1" type="ordered locus">BpOF4_04490</name>
</gene>
<keyword evidence="2" id="KW-1185">Reference proteome</keyword>
<sequence>MIRNEKKLEAKAKEVFKMVGSKYAAPEAVLRISTQIIALGLPEMDAVSAKQRQSNAKKGVVFEGVRGEIEGFTNAILKADENKRRSQVLNKTREEWEALEFEYTGYIPKVNAYGETICACWRCSEASANNSKYCGEKCSNEQKRALRQFKKYGTYLPTEAFQEVREENKEKRERRNTLTMQEYERAIDKQINEIGVKKKAPTSDSLEGHKIKVLGLDYSNSQARLLSGKVNEFKMSTPMLKWYLAMAYGTKQEVESVENMLMELNHVYSEEENIHLPAVV</sequence>
<accession>D3FYS9</accession>
<dbReference type="KEGG" id="bpf:BpOF4_04490"/>
<dbReference type="eggNOG" id="ENOG5031U12">
    <property type="taxonomic scope" value="Bacteria"/>
</dbReference>
<dbReference type="STRING" id="398511.BpOF4_04490"/>
<protein>
    <submittedName>
        <fullName evidence="1">Uncharacterized protein</fullName>
    </submittedName>
</protein>
<evidence type="ECO:0000313" key="2">
    <source>
        <dbReference type="Proteomes" id="UP000001544"/>
    </source>
</evidence>
<dbReference type="Proteomes" id="UP000001544">
    <property type="component" value="Chromosome"/>
</dbReference>
<dbReference type="AlphaFoldDB" id="D3FYS9"/>
<dbReference type="EMBL" id="CP001878">
    <property type="protein sequence ID" value="ADC48962.1"/>
    <property type="molecule type" value="Genomic_DNA"/>
</dbReference>
<dbReference type="RefSeq" id="WP_012960236.1">
    <property type="nucleotide sequence ID" value="NC_013791.2"/>
</dbReference>
<name>D3FYS9_ALKPO</name>
<reference evidence="1 2" key="1">
    <citation type="journal article" date="2011" name="Environ. Microbiol.">
        <title>Genome of alkaliphilic Bacillus pseudofirmus OF4 reveals adaptations that support the ability to grow in an external pH range from 7.5 to 11.4.</title>
        <authorList>
            <person name="Janto B."/>
            <person name="Ahmed A."/>
            <person name="Ito M."/>
            <person name="Liu J."/>
            <person name="Hicks D.B."/>
            <person name="Pagni S."/>
            <person name="Fackelmayer O.J."/>
            <person name="Smith T.A."/>
            <person name="Earl J."/>
            <person name="Elbourne L.D."/>
            <person name="Hassan K."/>
            <person name="Paulsen I.T."/>
            <person name="Kolsto A.B."/>
            <person name="Tourasse N.J."/>
            <person name="Ehrlich G.D."/>
            <person name="Boissy R."/>
            <person name="Ivey D.M."/>
            <person name="Li G."/>
            <person name="Xue Y."/>
            <person name="Ma Y."/>
            <person name="Hu F.Z."/>
            <person name="Krulwich T.A."/>
        </authorList>
    </citation>
    <scope>NUCLEOTIDE SEQUENCE [LARGE SCALE GENOMIC DNA]</scope>
    <source>
        <strain evidence="2">ATCC BAA-2126 / JCM 17055 / OF4</strain>
    </source>
</reference>
<organism evidence="1 2">
    <name type="scientific">Alkalihalophilus pseudofirmus (strain ATCC BAA-2126 / JCM 17055 / OF4)</name>
    <name type="common">Bacillus pseudofirmus</name>
    <dbReference type="NCBI Taxonomy" id="398511"/>
    <lineage>
        <taxon>Bacteria</taxon>
        <taxon>Bacillati</taxon>
        <taxon>Bacillota</taxon>
        <taxon>Bacilli</taxon>
        <taxon>Bacillales</taxon>
        <taxon>Bacillaceae</taxon>
        <taxon>Alkalihalophilus</taxon>
    </lineage>
</organism>